<name>A0A291LBD1_9CAUD</name>
<feature type="region of interest" description="Disordered" evidence="1">
    <location>
        <begin position="105"/>
        <end position="179"/>
    </location>
</feature>
<dbReference type="Proteomes" id="UP000229963">
    <property type="component" value="Segment"/>
</dbReference>
<evidence type="ECO:0000256" key="1">
    <source>
        <dbReference type="SAM" id="MobiDB-lite"/>
    </source>
</evidence>
<keyword evidence="3" id="KW-1185">Reference proteome</keyword>
<dbReference type="EMBL" id="MF614100">
    <property type="protein sequence ID" value="ATI16430.1"/>
    <property type="molecule type" value="Genomic_DNA"/>
</dbReference>
<evidence type="ECO:0000313" key="3">
    <source>
        <dbReference type="Proteomes" id="UP000229963"/>
    </source>
</evidence>
<protein>
    <submittedName>
        <fullName evidence="2">Uncharacterized protein</fullName>
    </submittedName>
</protein>
<evidence type="ECO:0000313" key="2">
    <source>
        <dbReference type="EMBL" id="ATI16430.1"/>
    </source>
</evidence>
<proteinExistence type="predicted"/>
<feature type="compositionally biased region" description="Basic and acidic residues" evidence="1">
    <location>
        <begin position="67"/>
        <end position="79"/>
    </location>
</feature>
<organism evidence="2 3">
    <name type="scientific">Klebsiella phage vB_KpnS_IME279</name>
    <dbReference type="NCBI Taxonomy" id="2041211"/>
    <lineage>
        <taxon>Viruses</taxon>
        <taxon>Duplodnaviria</taxon>
        <taxon>Heunggongvirae</taxon>
        <taxon>Uroviricota</taxon>
        <taxon>Caudoviricetes</taxon>
        <taxon>Sortsnevirus</taxon>
        <taxon>Sortsnevirus IME279</taxon>
    </lineage>
</organism>
<accession>A0A291LBD1</accession>
<sequence>MSYEQMIYTRPNIITEAIRLTAVRCGPHLVHYAIFPALEAEKRLESGLWVDHPNKIHILDEAIEEAKQKEAERASREQKSTQAEQEIEEQRLKLDAVQVAEGQAQVVPAAAAPTPEDEKLVGDQVHTEGETIVASEQPDGVKVEPKKDEPKDDAKADDGKKDGQKVDGQKVDTKAKGKK</sequence>
<dbReference type="RefSeq" id="YP_009792826.1">
    <property type="nucleotide sequence ID" value="NC_047862.1"/>
</dbReference>
<dbReference type="GeneID" id="54983035"/>
<reference evidence="3" key="1">
    <citation type="submission" date="2017-08" db="EMBL/GenBank/DDBJ databases">
        <authorList>
            <person name="Zhao F."/>
            <person name="Pan X."/>
            <person name="Tong Y."/>
        </authorList>
    </citation>
    <scope>NUCLEOTIDE SEQUENCE [LARGE SCALE GENOMIC DNA]</scope>
</reference>
<feature type="compositionally biased region" description="Basic and acidic residues" evidence="1">
    <location>
        <begin position="116"/>
        <end position="129"/>
    </location>
</feature>
<feature type="region of interest" description="Disordered" evidence="1">
    <location>
        <begin position="67"/>
        <end position="88"/>
    </location>
</feature>
<dbReference type="KEGG" id="vg:54983035"/>
<feature type="compositionally biased region" description="Low complexity" evidence="1">
    <location>
        <begin position="105"/>
        <end position="114"/>
    </location>
</feature>
<feature type="compositionally biased region" description="Basic and acidic residues" evidence="1">
    <location>
        <begin position="139"/>
        <end position="179"/>
    </location>
</feature>